<name>A0A1H0BRK7_9GAMM</name>
<feature type="region of interest" description="Disordered" evidence="1">
    <location>
        <begin position="126"/>
        <end position="145"/>
    </location>
</feature>
<proteinExistence type="predicted"/>
<reference evidence="4" key="1">
    <citation type="submission" date="2016-10" db="EMBL/GenBank/DDBJ databases">
        <authorList>
            <person name="Varghese N."/>
            <person name="Submissions S."/>
        </authorList>
    </citation>
    <scope>NUCLEOTIDE SEQUENCE [LARGE SCALE GENOMIC DNA]</scope>
    <source>
        <strain evidence="4">CGMCC 1.6494</strain>
    </source>
</reference>
<evidence type="ECO:0000256" key="2">
    <source>
        <dbReference type="SAM" id="Phobius"/>
    </source>
</evidence>
<feature type="compositionally biased region" description="Basic and acidic residues" evidence="1">
    <location>
        <begin position="133"/>
        <end position="144"/>
    </location>
</feature>
<dbReference type="AlphaFoldDB" id="A0A1H0BRK7"/>
<dbReference type="InterPro" id="IPR021438">
    <property type="entry name" value="DUF3087"/>
</dbReference>
<protein>
    <recommendedName>
        <fullName evidence="5">DUF3087 domain-containing protein</fullName>
    </recommendedName>
</protein>
<evidence type="ECO:0000256" key="1">
    <source>
        <dbReference type="SAM" id="MobiDB-lite"/>
    </source>
</evidence>
<dbReference type="EMBL" id="FNII01000005">
    <property type="protein sequence ID" value="SDN48269.1"/>
    <property type="molecule type" value="Genomic_DNA"/>
</dbReference>
<keyword evidence="2" id="KW-0812">Transmembrane</keyword>
<accession>A0A1H0BRK7</accession>
<dbReference type="STRING" id="416873.SAMN04487951_105183"/>
<gene>
    <name evidence="3" type="ORF">SAMN04487951_105183</name>
</gene>
<feature type="transmembrane region" description="Helical" evidence="2">
    <location>
        <begin position="20"/>
        <end position="41"/>
    </location>
</feature>
<evidence type="ECO:0000313" key="4">
    <source>
        <dbReference type="Proteomes" id="UP000199677"/>
    </source>
</evidence>
<organism evidence="3 4">
    <name type="scientific">Vreelandella arcis</name>
    <dbReference type="NCBI Taxonomy" id="416873"/>
    <lineage>
        <taxon>Bacteria</taxon>
        <taxon>Pseudomonadati</taxon>
        <taxon>Pseudomonadota</taxon>
        <taxon>Gammaproteobacteria</taxon>
        <taxon>Oceanospirillales</taxon>
        <taxon>Halomonadaceae</taxon>
        <taxon>Vreelandella</taxon>
    </lineage>
</organism>
<dbReference type="Pfam" id="PF11286">
    <property type="entry name" value="DUF3087"/>
    <property type="match status" value="1"/>
</dbReference>
<evidence type="ECO:0008006" key="5">
    <source>
        <dbReference type="Google" id="ProtNLM"/>
    </source>
</evidence>
<keyword evidence="2" id="KW-1133">Transmembrane helix</keyword>
<dbReference type="Proteomes" id="UP000199677">
    <property type="component" value="Unassembled WGS sequence"/>
</dbReference>
<feature type="transmembrane region" description="Helical" evidence="2">
    <location>
        <begin position="47"/>
        <end position="68"/>
    </location>
</feature>
<keyword evidence="4" id="KW-1185">Reference proteome</keyword>
<dbReference type="OrthoDB" id="6118461at2"/>
<dbReference type="RefSeq" id="WP_089704431.1">
    <property type="nucleotide sequence ID" value="NZ_FNII01000005.1"/>
</dbReference>
<keyword evidence="2" id="KW-0472">Membrane</keyword>
<sequence>MVFTLESHDPDNYRRKARMITFIMAAQLLIFGLLFAMLLTSTFGQGVWLNVLGGVLGLLATSAMFAALRDRPWMQEVGYVWQLKQHLSRINGHLPAIRHAMGEDNRTALDILAFYHQGMAQLAEFNGRPPSDNSERQHVSERRAALGLPAEVERFDPQDLHAFKRQ</sequence>
<evidence type="ECO:0000313" key="3">
    <source>
        <dbReference type="EMBL" id="SDN48269.1"/>
    </source>
</evidence>